<evidence type="ECO:0000313" key="2">
    <source>
        <dbReference type="Proteomes" id="UP001196097"/>
    </source>
</evidence>
<dbReference type="EMBL" id="CP130946">
    <property type="protein sequence ID" value="XRP74565.1"/>
    <property type="molecule type" value="Genomic_DNA"/>
</dbReference>
<proteinExistence type="predicted"/>
<accession>A0ACD5ILS6</accession>
<name>A0ACD5ILS6_9PROT</name>
<dbReference type="Proteomes" id="UP001196097">
    <property type="component" value="Chromosome"/>
</dbReference>
<protein>
    <submittedName>
        <fullName evidence="1">Uncharacterized protein</fullName>
    </submittedName>
</protein>
<reference evidence="1 2" key="1">
    <citation type="journal article" date="2021" name="ISME J.">
        <title>Genomic evolution of the class Acidithiobacillia: deep-branching Proteobacteria living in extreme acidic conditions.</title>
        <authorList>
            <person name="Moya-Beltran A."/>
            <person name="Beard S."/>
            <person name="Rojas-Villalobos C."/>
            <person name="Issotta F."/>
            <person name="Gallardo Y."/>
            <person name="Ulloa R."/>
            <person name="Giaveno A."/>
            <person name="Degli Esposti M."/>
            <person name="Johnson D.B."/>
            <person name="Quatrini R."/>
        </authorList>
    </citation>
    <scope>NUCLEOTIDE SEQUENCE [LARGE SCALE GENOMIC DNA]</scope>
    <source>
        <strain evidence="1 2">CF3</strain>
    </source>
</reference>
<evidence type="ECO:0000313" key="1">
    <source>
        <dbReference type="EMBL" id="XRP74565.1"/>
    </source>
</evidence>
<sequence>MKYSGITIAAAIVDGQKCGVTLKLPDQLIGELGAYGSITAINADHDLA</sequence>
<organism evidence="1 2">
    <name type="scientific">Acidithiobacillus ferruginosus</name>
    <dbReference type="NCBI Taxonomy" id="3063951"/>
    <lineage>
        <taxon>Bacteria</taxon>
        <taxon>Pseudomonadati</taxon>
        <taxon>Pseudomonadota</taxon>
        <taxon>Acidithiobacillia</taxon>
        <taxon>Acidithiobacillales</taxon>
        <taxon>Acidithiobacillaceae</taxon>
        <taxon>Acidithiobacillus</taxon>
    </lineage>
</organism>
<gene>
    <name evidence="1" type="ORF">HF292_004830</name>
</gene>
<keyword evidence="2" id="KW-1185">Reference proteome</keyword>